<feature type="transmembrane region" description="Helical" evidence="5">
    <location>
        <begin position="850"/>
        <end position="867"/>
    </location>
</feature>
<dbReference type="AlphaFoldDB" id="A0A1B7XZW6"/>
<feature type="domain" description="NADP-dependent oxidoreductase" evidence="6">
    <location>
        <begin position="52"/>
        <end position="354"/>
    </location>
</feature>
<keyword evidence="2" id="KW-0560">Oxidoreductase</keyword>
<dbReference type="GO" id="GO:0016491">
    <property type="term" value="F:oxidoreductase activity"/>
    <property type="evidence" value="ECO:0007669"/>
    <property type="project" value="UniProtKB-KW"/>
</dbReference>
<proteinExistence type="inferred from homology"/>
<keyword evidence="8" id="KW-1185">Reference proteome</keyword>
<dbReference type="PANTHER" id="PTHR43364">
    <property type="entry name" value="NADH-SPECIFIC METHYLGLYOXAL REDUCTASE-RELATED"/>
    <property type="match status" value="1"/>
</dbReference>
<keyword evidence="5" id="KW-1133">Transmembrane helix</keyword>
<gene>
    <name evidence="7" type="ORF">CH63R_12011</name>
</gene>
<dbReference type="PANTHER" id="PTHR43364:SF7">
    <property type="entry name" value="NADP-DEPENDENT OXIDOREDUCTASE DOMAIN-CONTAINING PROTEIN-RELATED"/>
    <property type="match status" value="1"/>
</dbReference>
<dbReference type="Proteomes" id="UP000092177">
    <property type="component" value="Chromosome 8"/>
</dbReference>
<evidence type="ECO:0000313" key="8">
    <source>
        <dbReference type="Proteomes" id="UP000092177"/>
    </source>
</evidence>
<feature type="transmembrane region" description="Helical" evidence="5">
    <location>
        <begin position="560"/>
        <end position="578"/>
    </location>
</feature>
<comment type="similarity">
    <text evidence="3">Belongs to the aldo/keto reductase family. Aldo/keto reductase 2 subfamily.</text>
</comment>
<evidence type="ECO:0000256" key="1">
    <source>
        <dbReference type="ARBA" id="ARBA00022857"/>
    </source>
</evidence>
<evidence type="ECO:0000313" key="7">
    <source>
        <dbReference type="EMBL" id="OBR05308.1"/>
    </source>
</evidence>
<feature type="compositionally biased region" description="Basic and acidic residues" evidence="4">
    <location>
        <begin position="689"/>
        <end position="703"/>
    </location>
</feature>
<evidence type="ECO:0000256" key="4">
    <source>
        <dbReference type="SAM" id="MobiDB-lite"/>
    </source>
</evidence>
<dbReference type="OrthoDB" id="48988at2759"/>
<feature type="transmembrane region" description="Helical" evidence="5">
    <location>
        <begin position="758"/>
        <end position="778"/>
    </location>
</feature>
<dbReference type="SUPFAM" id="SSF51430">
    <property type="entry name" value="NAD(P)-linked oxidoreductase"/>
    <property type="match status" value="1"/>
</dbReference>
<comment type="caution">
    <text evidence="7">The sequence shown here is derived from an EMBL/GenBank/DDBJ whole genome shotgun (WGS) entry which is preliminary data.</text>
</comment>
<dbReference type="GeneID" id="28871092"/>
<keyword evidence="5" id="KW-0812">Transmembrane</keyword>
<sequence length="868" mass="96134">MIRSLQAASFVKPLALHSSTLNMSFFEFPPKPKSALGWHRTLSPNAGVKVSPICLGGISIGDSWSSIFGKNEDPFKLLDAYFALGGNFIDTSNIYNSEDSEKLIGQWMEERGVRDQMVIATKYTAGYRAYNREREPLQSNFTGNSAKSMHISVRDSLKKLRTDYIDVLYVHWWDWTTSVEEVMRGLHAHVMAKEVLYLGISDTPAWVVVKANAYARANGLTPFSVYQGKWNVALRDMEAEIIPMCEDQGMAIVSWASLGGGQLLTSEQREKLEKDPDARPNIYENSPIDLCNTLESLAKEKGTSLQAIALAYLLHQSTYVFPIVGVNNLAHVEAMPDAVGVELSKKDIDLIHEASPFDPGFPMNFFFSRFKDQKYDLSLTAADNQQYRLSAWIDAPPKPSPHRSREILPHVPPLFFHRAAGFLDFRLAPSSHMKGRCPPKPEPLHLTLLIVSSSSLLIIINFHETINMEDCSSIDYLGSLLTVCTTDKYRSICLDDRSGHVSCNMTMGGPFSIDSDLAHFFLPYGTVAWISNIIGLWIWIALMNGKTPLNPNREIKHTTLIPFGAIAWIVFVVVSAIIKVPRMESRDLKIITICRVVVAVMIYGPTLCLMRKTPIGHEQSKTAEEQTDQDKGKIPEESAETMDENVGSRCHSLDSVRSTPSTSSTIVSASEKTGFLDSITSRVPGIQRTDTKPSTEDDTDPSKKATSTTEGTGALFLGLLGLSLVYIIMFYSVVGIAKKVFDSSQITDVRQQREVRDTLILFGVLLGIAVVAGILGLASNLNADSKQSEDEESIDREEREKKKSAEAKKIKEAVLLGVLVLGGILSLWCQFFMLAAAARDTHGIVHLGKTSNLSLVYMILSNVLLFAF</sequence>
<dbReference type="Pfam" id="PF00248">
    <property type="entry name" value="Aldo_ket_red"/>
    <property type="match status" value="1"/>
</dbReference>
<dbReference type="InterPro" id="IPR036812">
    <property type="entry name" value="NAD(P)_OxRdtase_dom_sf"/>
</dbReference>
<evidence type="ECO:0000256" key="2">
    <source>
        <dbReference type="ARBA" id="ARBA00023002"/>
    </source>
</evidence>
<dbReference type="RefSeq" id="XP_018153826.1">
    <property type="nucleotide sequence ID" value="XM_018306985.1"/>
</dbReference>
<organism evidence="7 8">
    <name type="scientific">Colletotrichum higginsianum (strain IMI 349063)</name>
    <name type="common">Crucifer anthracnose fungus</name>
    <dbReference type="NCBI Taxonomy" id="759273"/>
    <lineage>
        <taxon>Eukaryota</taxon>
        <taxon>Fungi</taxon>
        <taxon>Dikarya</taxon>
        <taxon>Ascomycota</taxon>
        <taxon>Pezizomycotina</taxon>
        <taxon>Sordariomycetes</taxon>
        <taxon>Hypocreomycetidae</taxon>
        <taxon>Glomerellales</taxon>
        <taxon>Glomerellaceae</taxon>
        <taxon>Colletotrichum</taxon>
        <taxon>Colletotrichum destructivum species complex</taxon>
    </lineage>
</organism>
<reference evidence="8" key="1">
    <citation type="journal article" date="2017" name="BMC Genomics">
        <title>Gapless genome assembly of Colletotrichum higginsianum reveals chromosome structure and association of transposable elements with secondary metabolite gene clusters.</title>
        <authorList>
            <person name="Dallery J.-F."/>
            <person name="Lapalu N."/>
            <person name="Zampounis A."/>
            <person name="Pigne S."/>
            <person name="Luyten I."/>
            <person name="Amselem J."/>
            <person name="Wittenberg A.H.J."/>
            <person name="Zhou S."/>
            <person name="de Queiroz M.V."/>
            <person name="Robin G.P."/>
            <person name="Auger A."/>
            <person name="Hainaut M."/>
            <person name="Henrissat B."/>
            <person name="Kim K.-T."/>
            <person name="Lee Y.-H."/>
            <person name="Lespinet O."/>
            <person name="Schwartz D.C."/>
            <person name="Thon M.R."/>
            <person name="O'Connell R.J."/>
        </authorList>
    </citation>
    <scope>NUCLEOTIDE SEQUENCE [LARGE SCALE GENOMIC DNA]</scope>
    <source>
        <strain evidence="8">IMI 349063</strain>
    </source>
</reference>
<dbReference type="KEGG" id="chig:CH63R_12011"/>
<dbReference type="EMBL" id="LTAN01000008">
    <property type="protein sequence ID" value="OBR05308.1"/>
    <property type="molecule type" value="Genomic_DNA"/>
</dbReference>
<accession>A0A1B7XZW6</accession>
<evidence type="ECO:0000256" key="5">
    <source>
        <dbReference type="SAM" id="Phobius"/>
    </source>
</evidence>
<keyword evidence="5" id="KW-0472">Membrane</keyword>
<evidence type="ECO:0000256" key="3">
    <source>
        <dbReference type="ARBA" id="ARBA00038157"/>
    </source>
</evidence>
<evidence type="ECO:0000259" key="6">
    <source>
        <dbReference type="Pfam" id="PF00248"/>
    </source>
</evidence>
<keyword evidence="1" id="KW-0521">NADP</keyword>
<dbReference type="InterPro" id="IPR050523">
    <property type="entry name" value="AKR_Detox_Biosynth"/>
</dbReference>
<feature type="region of interest" description="Disordered" evidence="4">
    <location>
        <begin position="685"/>
        <end position="708"/>
    </location>
</feature>
<dbReference type="Gene3D" id="3.20.20.100">
    <property type="entry name" value="NADP-dependent oxidoreductase domain"/>
    <property type="match status" value="1"/>
</dbReference>
<feature type="transmembrane region" description="Helical" evidence="5">
    <location>
        <begin position="590"/>
        <end position="607"/>
    </location>
</feature>
<name>A0A1B7XZW6_COLHI</name>
<feature type="transmembrane region" description="Helical" evidence="5">
    <location>
        <begin position="714"/>
        <end position="737"/>
    </location>
</feature>
<feature type="transmembrane region" description="Helical" evidence="5">
    <location>
        <begin position="813"/>
        <end position="838"/>
    </location>
</feature>
<feature type="transmembrane region" description="Helical" evidence="5">
    <location>
        <begin position="521"/>
        <end position="540"/>
    </location>
</feature>
<dbReference type="InterPro" id="IPR023210">
    <property type="entry name" value="NADP_OxRdtase_dom"/>
</dbReference>
<feature type="region of interest" description="Disordered" evidence="4">
    <location>
        <begin position="639"/>
        <end position="663"/>
    </location>
</feature>
<dbReference type="VEuPathDB" id="FungiDB:CH63R_12011"/>
<protein>
    <submittedName>
        <fullName evidence="7">Norsolorinic acid reductase</fullName>
    </submittedName>
</protein>